<keyword evidence="9" id="KW-0804">Transcription</keyword>
<dbReference type="PANTHER" id="PTHR33238">
    <property type="entry name" value="IRON (METAL) DEPENDENT REPRESSOR, DTXR FAMILY"/>
    <property type="match status" value="1"/>
</dbReference>
<evidence type="ECO:0000256" key="8">
    <source>
        <dbReference type="ARBA" id="ARBA00023159"/>
    </source>
</evidence>
<proteinExistence type="inferred from homology"/>
<dbReference type="SUPFAM" id="SSF47979">
    <property type="entry name" value="Iron-dependent repressor protein, dimerization domain"/>
    <property type="match status" value="1"/>
</dbReference>
<dbReference type="SMART" id="SM00529">
    <property type="entry name" value="HTH_DTXR"/>
    <property type="match status" value="1"/>
</dbReference>
<dbReference type="Gene3D" id="1.10.60.10">
    <property type="entry name" value="Iron dependent repressor, metal binding and dimerisation domain"/>
    <property type="match status" value="1"/>
</dbReference>
<comment type="subcellular location">
    <subcellularLocation>
        <location evidence="1">Cytoplasm</location>
    </subcellularLocation>
</comment>
<dbReference type="InterPro" id="IPR036388">
    <property type="entry name" value="WH-like_DNA-bd_sf"/>
</dbReference>
<reference evidence="14" key="1">
    <citation type="journal article" date="2021" name="PeerJ">
        <title>Extensive microbial diversity within the chicken gut microbiome revealed by metagenomics and culture.</title>
        <authorList>
            <person name="Gilroy R."/>
            <person name="Ravi A."/>
            <person name="Getino M."/>
            <person name="Pursley I."/>
            <person name="Horton D.L."/>
            <person name="Alikhan N.F."/>
            <person name="Baker D."/>
            <person name="Gharbi K."/>
            <person name="Hall N."/>
            <person name="Watson M."/>
            <person name="Adriaenssens E.M."/>
            <person name="Foster-Nyarko E."/>
            <person name="Jarju S."/>
            <person name="Secka A."/>
            <person name="Antonio M."/>
            <person name="Oren A."/>
            <person name="Chaudhuri R.R."/>
            <person name="La Ragione R."/>
            <person name="Hildebrand F."/>
            <person name="Pallen M.J."/>
        </authorList>
    </citation>
    <scope>NUCLEOTIDE SEQUENCE</scope>
    <source>
        <strain evidence="14">ChiHejej3B27-3195</strain>
    </source>
</reference>
<evidence type="ECO:0000256" key="7">
    <source>
        <dbReference type="ARBA" id="ARBA00023125"/>
    </source>
</evidence>
<evidence type="ECO:0000256" key="9">
    <source>
        <dbReference type="ARBA" id="ARBA00023163"/>
    </source>
</evidence>
<comment type="subunit">
    <text evidence="3">Homodimer.</text>
</comment>
<feature type="region of interest" description="Disordered" evidence="12">
    <location>
        <begin position="124"/>
        <end position="143"/>
    </location>
</feature>
<dbReference type="EMBL" id="DXGD01000368">
    <property type="protein sequence ID" value="HIX00459.1"/>
    <property type="molecule type" value="Genomic_DNA"/>
</dbReference>
<evidence type="ECO:0000256" key="11">
    <source>
        <dbReference type="ARBA" id="ARBA00032593"/>
    </source>
</evidence>
<protein>
    <recommendedName>
        <fullName evidence="11">Manganese transport regulator</fullName>
    </recommendedName>
</protein>
<dbReference type="InterPro" id="IPR038157">
    <property type="entry name" value="FeoA_core_dom"/>
</dbReference>
<dbReference type="FunFam" id="1.10.60.10:FF:000004">
    <property type="entry name" value="DtxR family transcriptional regulator"/>
    <property type="match status" value="1"/>
</dbReference>
<evidence type="ECO:0000313" key="15">
    <source>
        <dbReference type="Proteomes" id="UP000824151"/>
    </source>
</evidence>
<evidence type="ECO:0000256" key="10">
    <source>
        <dbReference type="ARBA" id="ARBA00023211"/>
    </source>
</evidence>
<evidence type="ECO:0000256" key="5">
    <source>
        <dbReference type="ARBA" id="ARBA00022491"/>
    </source>
</evidence>
<dbReference type="Gene3D" id="1.10.10.10">
    <property type="entry name" value="Winged helix-like DNA-binding domain superfamily/Winged helix DNA-binding domain"/>
    <property type="match status" value="1"/>
</dbReference>
<dbReference type="InterPro" id="IPR050536">
    <property type="entry name" value="DtxR_MntR_Metal-Reg"/>
</dbReference>
<dbReference type="SMART" id="SM00899">
    <property type="entry name" value="FeoA"/>
    <property type="match status" value="1"/>
</dbReference>
<dbReference type="PANTHER" id="PTHR33238:SF11">
    <property type="entry name" value="TRANSCRIPTIONAL REGULATOR MNTR"/>
    <property type="match status" value="1"/>
</dbReference>
<dbReference type="GO" id="GO:0046914">
    <property type="term" value="F:transition metal ion binding"/>
    <property type="evidence" value="ECO:0007669"/>
    <property type="project" value="InterPro"/>
</dbReference>
<sequence>MSVSELSSSTQNYLKVIWGLSEWSEADVTPTAIASKTGLKLSTVSDAVRKLAGQGLLDHTPYGAVRLTDLGRSHAVAMVRRHRLLESFLVEALGYRWDQVHDEADSLEHAVSDFMIDRIDERLGRPQRDPHGDPIPQGDGHAPGIDAVRLTEAPIDSDVVVERISDADPQLLRFCEERSIGVGTRLRVQAGAPFSDSLEVLIDSATGSVALGRSATDSLFVSLDAT</sequence>
<keyword evidence="5" id="KW-0678">Repressor</keyword>
<dbReference type="SUPFAM" id="SSF46785">
    <property type="entry name" value="Winged helix' DNA-binding domain"/>
    <property type="match status" value="1"/>
</dbReference>
<evidence type="ECO:0000256" key="3">
    <source>
        <dbReference type="ARBA" id="ARBA00011738"/>
    </source>
</evidence>
<evidence type="ECO:0000256" key="12">
    <source>
        <dbReference type="SAM" id="MobiDB-lite"/>
    </source>
</evidence>
<dbReference type="GO" id="GO:0046983">
    <property type="term" value="F:protein dimerization activity"/>
    <property type="evidence" value="ECO:0007669"/>
    <property type="project" value="InterPro"/>
</dbReference>
<keyword evidence="10" id="KW-0464">Manganese</keyword>
<dbReference type="InterPro" id="IPR007167">
    <property type="entry name" value="Fe-transptr_FeoA-like"/>
</dbReference>
<evidence type="ECO:0000313" key="14">
    <source>
        <dbReference type="EMBL" id="HIX00459.1"/>
    </source>
</evidence>
<keyword evidence="6" id="KW-0805">Transcription regulation</keyword>
<keyword evidence="7" id="KW-0238">DNA-binding</keyword>
<comment type="similarity">
    <text evidence="2">Belongs to the DtxR/MntR family.</text>
</comment>
<dbReference type="Proteomes" id="UP000824151">
    <property type="component" value="Unassembled WGS sequence"/>
</dbReference>
<organism evidence="14 15">
    <name type="scientific">Candidatus Nesterenkonia stercoripullorum</name>
    <dbReference type="NCBI Taxonomy" id="2838701"/>
    <lineage>
        <taxon>Bacteria</taxon>
        <taxon>Bacillati</taxon>
        <taxon>Actinomycetota</taxon>
        <taxon>Actinomycetes</taxon>
        <taxon>Micrococcales</taxon>
        <taxon>Micrococcaceae</taxon>
        <taxon>Nesterenkonia</taxon>
    </lineage>
</organism>
<dbReference type="InterPro" id="IPR036390">
    <property type="entry name" value="WH_DNA-bd_sf"/>
</dbReference>
<dbReference type="InterPro" id="IPR001367">
    <property type="entry name" value="Fe_dep_repressor"/>
</dbReference>
<dbReference type="Pfam" id="PF02742">
    <property type="entry name" value="Fe_dep_repr_C"/>
    <property type="match status" value="1"/>
</dbReference>
<dbReference type="GO" id="GO:0005737">
    <property type="term" value="C:cytoplasm"/>
    <property type="evidence" value="ECO:0007669"/>
    <property type="project" value="UniProtKB-SubCell"/>
</dbReference>
<dbReference type="PROSITE" id="PS50944">
    <property type="entry name" value="HTH_DTXR"/>
    <property type="match status" value="1"/>
</dbReference>
<dbReference type="Gene3D" id="2.30.30.90">
    <property type="match status" value="1"/>
</dbReference>
<dbReference type="InterPro" id="IPR022687">
    <property type="entry name" value="HTH_DTXR"/>
</dbReference>
<keyword evidence="4" id="KW-0963">Cytoplasm</keyword>
<evidence type="ECO:0000256" key="1">
    <source>
        <dbReference type="ARBA" id="ARBA00004496"/>
    </source>
</evidence>
<gene>
    <name evidence="14" type="ORF">H9871_09990</name>
</gene>
<name>A0A9D2A846_9MICC</name>
<dbReference type="Pfam" id="PF01325">
    <property type="entry name" value="Fe_dep_repress"/>
    <property type="match status" value="1"/>
</dbReference>
<accession>A0A9D2A846</accession>
<evidence type="ECO:0000256" key="6">
    <source>
        <dbReference type="ARBA" id="ARBA00023015"/>
    </source>
</evidence>
<dbReference type="Pfam" id="PF04023">
    <property type="entry name" value="FeoA"/>
    <property type="match status" value="1"/>
</dbReference>
<evidence type="ECO:0000259" key="13">
    <source>
        <dbReference type="PROSITE" id="PS50944"/>
    </source>
</evidence>
<dbReference type="InterPro" id="IPR036421">
    <property type="entry name" value="Fe_dep_repressor_sf"/>
</dbReference>
<dbReference type="GO" id="GO:0003677">
    <property type="term" value="F:DNA binding"/>
    <property type="evidence" value="ECO:0007669"/>
    <property type="project" value="UniProtKB-KW"/>
</dbReference>
<keyword evidence="8" id="KW-0010">Activator</keyword>
<evidence type="ECO:0000256" key="2">
    <source>
        <dbReference type="ARBA" id="ARBA00007871"/>
    </source>
</evidence>
<comment type="caution">
    <text evidence="14">The sequence shown here is derived from an EMBL/GenBank/DDBJ whole genome shotgun (WGS) entry which is preliminary data.</text>
</comment>
<evidence type="ECO:0000256" key="4">
    <source>
        <dbReference type="ARBA" id="ARBA00022490"/>
    </source>
</evidence>
<reference evidence="14" key="2">
    <citation type="submission" date="2021-04" db="EMBL/GenBank/DDBJ databases">
        <authorList>
            <person name="Gilroy R."/>
        </authorList>
    </citation>
    <scope>NUCLEOTIDE SEQUENCE</scope>
    <source>
        <strain evidence="14">ChiHejej3B27-3195</strain>
    </source>
</reference>
<dbReference type="GO" id="GO:0045892">
    <property type="term" value="P:negative regulation of DNA-templated transcription"/>
    <property type="evidence" value="ECO:0007669"/>
    <property type="project" value="TreeGrafter"/>
</dbReference>
<feature type="domain" description="HTH dtxR-type" evidence="13">
    <location>
        <begin position="6"/>
        <end position="68"/>
    </location>
</feature>
<dbReference type="GO" id="GO:0003700">
    <property type="term" value="F:DNA-binding transcription factor activity"/>
    <property type="evidence" value="ECO:0007669"/>
    <property type="project" value="InterPro"/>
</dbReference>
<dbReference type="InterPro" id="IPR022689">
    <property type="entry name" value="Iron_dep_repressor"/>
</dbReference>
<dbReference type="AlphaFoldDB" id="A0A9D2A846"/>